<dbReference type="GeneID" id="105271762"/>
<evidence type="ECO:0000256" key="7">
    <source>
        <dbReference type="ARBA" id="ARBA00023180"/>
    </source>
</evidence>
<evidence type="ECO:0000313" key="13">
    <source>
        <dbReference type="RefSeq" id="XP_011311799.1"/>
    </source>
</evidence>
<feature type="domain" description="Lipase maturation factor 1/2 N-terminal" evidence="9">
    <location>
        <begin position="124"/>
        <end position="285"/>
    </location>
</feature>
<reference evidence="13" key="2">
    <citation type="submission" date="2025-04" db="UniProtKB">
        <authorList>
            <consortium name="RefSeq"/>
        </authorList>
    </citation>
    <scope>IDENTIFICATION</scope>
    <source>
        <strain evidence="13">USDA-PBARC FA_bdor</strain>
        <tissue evidence="13">Whole organism</tissue>
    </source>
</reference>
<comment type="subcellular location">
    <subcellularLocation>
        <location evidence="1 8">Endoplasmic reticulum membrane</location>
        <topology evidence="1 8">Multi-pass membrane protein</topology>
    </subcellularLocation>
</comment>
<keyword evidence="7" id="KW-0325">Glycoprotein</keyword>
<evidence type="ECO:0000256" key="2">
    <source>
        <dbReference type="ARBA" id="ARBA00005512"/>
    </source>
</evidence>
<dbReference type="OrthoDB" id="434126at2759"/>
<keyword evidence="3 8" id="KW-0812">Transmembrane</keyword>
<dbReference type="AlphaFoldDB" id="A0A0C9RHU0"/>
<gene>
    <name evidence="11" type="primary">LMF2</name>
    <name evidence="13" type="synonym">LOC105271762</name>
    <name evidence="11" type="ORF">g.10481</name>
</gene>
<keyword evidence="4 8" id="KW-0256">Endoplasmic reticulum</keyword>
<dbReference type="Pfam" id="PF06762">
    <property type="entry name" value="LMF1"/>
    <property type="match status" value="1"/>
</dbReference>
<dbReference type="RefSeq" id="XP_011311799.1">
    <property type="nucleotide sequence ID" value="XM_011313497.1"/>
</dbReference>
<feature type="domain" description="Lipase maturation factor 1/2 C-terminal" evidence="10">
    <location>
        <begin position="440"/>
        <end position="576"/>
    </location>
</feature>
<feature type="transmembrane region" description="Helical" evidence="8">
    <location>
        <begin position="385"/>
        <end position="406"/>
    </location>
</feature>
<dbReference type="PANTHER" id="PTHR14463">
    <property type="entry name" value="LIPASE MATURATION FACTOR"/>
    <property type="match status" value="1"/>
</dbReference>
<evidence type="ECO:0000256" key="3">
    <source>
        <dbReference type="ARBA" id="ARBA00022692"/>
    </source>
</evidence>
<evidence type="ECO:0000256" key="4">
    <source>
        <dbReference type="ARBA" id="ARBA00022824"/>
    </source>
</evidence>
<proteinExistence type="inferred from homology"/>
<comment type="similarity">
    <text evidence="2 8">Belongs to the lipase maturation factor family.</text>
</comment>
<sequence length="649" mass="74766">MVEVRYTRNLFLRGICIIYLFAFLSFYVQIPGLFGDNGVLPARTQVDLKGKASLWQKINQKPTVLWFANYLGLNVEYMMDLVGLTGAVLSFLGFTSQKLCIAPVFVLLWTLYYSLFQVGQVFVQNNWDTLLLEAGFLCVLIAPLYISRRGSISTPSDSVTFWTIRWMLFRYLFSCSAVKLASRCPVWWNLDALSQYFETQCLPAPLSWYAHHLPIWFLRFNTLLVFIFELAIPLLFFFPNRRVRIIAYYIQMFLQIHIITTGNWNFRDFLVICSLIALLDDQFFYKKKSKKDSSTISHIISILVCVIVYSAVIYATIHLFNLKFADNWTITSDIGFTYKQFDQFLSRGLPLTIYIGLASLGFTVADAVTHSILSNKPTTTRLMTFFTTTLYTIAVCFLFAMSAVSFSSLHPSQNATVPIHLRRIHSKIENLRIVNGPKEFALFPKVTGINGRPEIIIEGSNSIEGPWIEYEFLYKPGNVNNSLPFVAPHTPRLDWQMWWAAQGTYHQNPWLMSLTYRLLTGQKEVTALMNNVNKSFGNNPPKYIKATLYHYHFVPWRKSMNQQSWWTRERVGEYFPIFSRDHPPLLEYLGKMRILKDEKIVPVTNDILKNILEAIRAVVNKIEASLLLWSVFTAGCAIITTGHSSGKKK</sequence>
<dbReference type="KEGG" id="fas:105271762"/>
<feature type="transmembrane region" description="Helical" evidence="8">
    <location>
        <begin position="101"/>
        <end position="123"/>
    </location>
</feature>
<evidence type="ECO:0000256" key="8">
    <source>
        <dbReference type="RuleBase" id="RU361229"/>
    </source>
</evidence>
<dbReference type="InterPro" id="IPR009613">
    <property type="entry name" value="LMF"/>
</dbReference>
<evidence type="ECO:0000259" key="9">
    <source>
        <dbReference type="Pfam" id="PF06762"/>
    </source>
</evidence>
<reference evidence="11" key="1">
    <citation type="submission" date="2015-01" db="EMBL/GenBank/DDBJ databases">
        <title>Transcriptome Assembly of Fopius arisanus.</title>
        <authorList>
            <person name="Geib S."/>
        </authorList>
    </citation>
    <scope>NUCLEOTIDE SEQUENCE</scope>
</reference>
<dbReference type="InterPro" id="IPR057433">
    <property type="entry name" value="LMF1/2_C"/>
</dbReference>
<dbReference type="EMBL" id="GBYB01012757">
    <property type="protein sequence ID" value="JAG82524.1"/>
    <property type="molecule type" value="Transcribed_RNA"/>
</dbReference>
<keyword evidence="6 8" id="KW-0472">Membrane</keyword>
<dbReference type="Proteomes" id="UP000694866">
    <property type="component" value="Unplaced"/>
</dbReference>
<evidence type="ECO:0000256" key="5">
    <source>
        <dbReference type="ARBA" id="ARBA00022989"/>
    </source>
</evidence>
<dbReference type="Pfam" id="PF25179">
    <property type="entry name" value="LMF1_C"/>
    <property type="match status" value="1"/>
</dbReference>
<evidence type="ECO:0000256" key="1">
    <source>
        <dbReference type="ARBA" id="ARBA00004477"/>
    </source>
</evidence>
<evidence type="ECO:0000313" key="12">
    <source>
        <dbReference type="Proteomes" id="UP000694866"/>
    </source>
</evidence>
<feature type="transmembrane region" description="Helical" evidence="8">
    <location>
        <begin position="351"/>
        <end position="373"/>
    </location>
</feature>
<organism evidence="11">
    <name type="scientific">Fopius arisanus</name>
    <dbReference type="NCBI Taxonomy" id="64838"/>
    <lineage>
        <taxon>Eukaryota</taxon>
        <taxon>Metazoa</taxon>
        <taxon>Ecdysozoa</taxon>
        <taxon>Arthropoda</taxon>
        <taxon>Hexapoda</taxon>
        <taxon>Insecta</taxon>
        <taxon>Pterygota</taxon>
        <taxon>Neoptera</taxon>
        <taxon>Endopterygota</taxon>
        <taxon>Hymenoptera</taxon>
        <taxon>Apocrita</taxon>
        <taxon>Ichneumonoidea</taxon>
        <taxon>Braconidae</taxon>
        <taxon>Opiinae</taxon>
        <taxon>Fopius</taxon>
    </lineage>
</organism>
<feature type="transmembrane region" description="Helical" evidence="8">
    <location>
        <begin position="297"/>
        <end position="317"/>
    </location>
</feature>
<accession>A0A0C9RHU0</accession>
<feature type="transmembrane region" description="Helical" evidence="8">
    <location>
        <begin position="12"/>
        <end position="30"/>
    </location>
</feature>
<dbReference type="GO" id="GO:0005789">
    <property type="term" value="C:endoplasmic reticulum membrane"/>
    <property type="evidence" value="ECO:0007669"/>
    <property type="project" value="UniProtKB-SubCell"/>
</dbReference>
<evidence type="ECO:0000259" key="10">
    <source>
        <dbReference type="Pfam" id="PF25179"/>
    </source>
</evidence>
<dbReference type="GO" id="GO:0051604">
    <property type="term" value="P:protein maturation"/>
    <property type="evidence" value="ECO:0007669"/>
    <property type="project" value="InterPro"/>
</dbReference>
<dbReference type="PANTHER" id="PTHR14463:SF5">
    <property type="entry name" value="LIPASE MATURATION FACTOR 2"/>
    <property type="match status" value="1"/>
</dbReference>
<accession>A0A9R1TMA8</accession>
<feature type="transmembrane region" description="Helical" evidence="8">
    <location>
        <begin position="77"/>
        <end position="94"/>
    </location>
</feature>
<comment type="function">
    <text evidence="8">Involved in the maturation of specific proteins in the endoplasmic reticulum.</text>
</comment>
<protein>
    <recommendedName>
        <fullName evidence="8">Lipase maturation factor</fullName>
    </recommendedName>
</protein>
<evidence type="ECO:0000313" key="11">
    <source>
        <dbReference type="EMBL" id="JAG82524.1"/>
    </source>
</evidence>
<keyword evidence="12" id="KW-1185">Reference proteome</keyword>
<feature type="transmembrane region" description="Helical" evidence="8">
    <location>
        <begin position="216"/>
        <end position="238"/>
    </location>
</feature>
<dbReference type="InterPro" id="IPR057434">
    <property type="entry name" value="LMF1/2_N"/>
</dbReference>
<name>A0A0C9RHU0_9HYME</name>
<evidence type="ECO:0000256" key="6">
    <source>
        <dbReference type="ARBA" id="ARBA00023136"/>
    </source>
</evidence>
<keyword evidence="5 8" id="KW-1133">Transmembrane helix</keyword>